<dbReference type="STRING" id="1492898.SY85_05825"/>
<proteinExistence type="predicted"/>
<dbReference type="KEGG" id="fla:SY85_05825"/>
<name>A0A172U297_9BACT</name>
<reference evidence="2" key="1">
    <citation type="submission" date="2015-01" db="EMBL/GenBank/DDBJ databases">
        <title>Flavisolibacter sp./LCS9/ whole genome sequencing.</title>
        <authorList>
            <person name="Kim M.K."/>
            <person name="Srinivasan S."/>
            <person name="Lee J.-J."/>
        </authorList>
    </citation>
    <scope>NUCLEOTIDE SEQUENCE [LARGE SCALE GENOMIC DNA]</scope>
    <source>
        <strain evidence="2">LCS9</strain>
    </source>
</reference>
<reference evidence="1 2" key="2">
    <citation type="journal article" date="2016" name="Int. J. Syst. Evol. Microbiol.">
        <title>Flavisolibacter tropicus sp. nov., isolated from tropical soil.</title>
        <authorList>
            <person name="Lee J.J."/>
            <person name="Kang M.S."/>
            <person name="Kim G.S."/>
            <person name="Lee C.S."/>
            <person name="Lim S."/>
            <person name="Lee J."/>
            <person name="Roh S.H."/>
            <person name="Kang H."/>
            <person name="Ha J.M."/>
            <person name="Bae S."/>
            <person name="Jung H.Y."/>
            <person name="Kim M.K."/>
        </authorList>
    </citation>
    <scope>NUCLEOTIDE SEQUENCE [LARGE SCALE GENOMIC DNA]</scope>
    <source>
        <strain evidence="1 2">LCS9</strain>
    </source>
</reference>
<keyword evidence="2" id="KW-1185">Reference proteome</keyword>
<dbReference type="Proteomes" id="UP000077177">
    <property type="component" value="Chromosome"/>
</dbReference>
<evidence type="ECO:0000313" key="1">
    <source>
        <dbReference type="EMBL" id="ANE53342.1"/>
    </source>
</evidence>
<dbReference type="PATRIC" id="fig|1492898.3.peg.1263"/>
<evidence type="ECO:0000313" key="2">
    <source>
        <dbReference type="Proteomes" id="UP000077177"/>
    </source>
</evidence>
<protein>
    <submittedName>
        <fullName evidence="1">Outer membrane protein</fullName>
    </submittedName>
</protein>
<organism evidence="1 2">
    <name type="scientific">Flavisolibacter tropicus</name>
    <dbReference type="NCBI Taxonomy" id="1492898"/>
    <lineage>
        <taxon>Bacteria</taxon>
        <taxon>Pseudomonadati</taxon>
        <taxon>Bacteroidota</taxon>
        <taxon>Chitinophagia</taxon>
        <taxon>Chitinophagales</taxon>
        <taxon>Chitinophagaceae</taxon>
        <taxon>Flavisolibacter</taxon>
    </lineage>
</organism>
<dbReference type="AlphaFoldDB" id="A0A172U297"/>
<accession>A0A172U297</accession>
<dbReference type="EMBL" id="CP011390">
    <property type="protein sequence ID" value="ANE53342.1"/>
    <property type="molecule type" value="Genomic_DNA"/>
</dbReference>
<dbReference type="Pfam" id="PF07642">
    <property type="entry name" value="BBP2"/>
    <property type="match status" value="1"/>
</dbReference>
<dbReference type="SUPFAM" id="SSF56935">
    <property type="entry name" value="Porins"/>
    <property type="match status" value="1"/>
</dbReference>
<dbReference type="InterPro" id="IPR011486">
    <property type="entry name" value="BBP2"/>
</dbReference>
<gene>
    <name evidence="1" type="ORF">SY85_05825</name>
</gene>
<sequence length="351" mass="39558">MTSTAQDTTVVTKDKSTNPLTISGLVEGYYSYDFNKPANHQRPAFIYSHNRHNEFNINLAFLKGSYTTERVRANLTLAAGTYMNANYAAEPGVLKNIYEADAGYKLSNIRNLWFDIGIMPSHIGWESAHAPSCWTLTRSMAADNSPYYETGAKLTYISNNGKWLVSALALNGWQRIQRVDSNSLMSWGTQVQFKPSEKILINYSTFFGTDKPDVDRKWRYFHDVFAIMQFTNKIGLIAGFDYGKEQKEKDGNQKSDWFTPVGILRFTPNEKCAIAARGEYYSDKDGVIISTGTPNGFKTVGYSVNVDYLPMKNVAIRMEGRFLKSKDNIFEKEGTQVSSNNAITFSTAISF</sequence>